<dbReference type="EMBL" id="AP004814">
    <property type="protein sequence ID" value="BAD17076.1"/>
    <property type="molecule type" value="Genomic_DNA"/>
</dbReference>
<sequence>MPLDAAGGEHRILVVVAVALFLRLHEDFGVGTTRDKPRWKQGHKSGIFPFAIYDGRKCYDASTGCPPCAPRRLSRVHREDASGLFDGRPGGRSTGHNASGVVDRMRWQCVLTPQRVDVSSRARLATATLVRSRSPARRHGCRKAGGGQGNREFDSPAPQSRRYRAEVPAISSAHAHAY</sequence>
<reference evidence="2" key="1">
    <citation type="submission" date="2002-03" db="EMBL/GenBank/DDBJ databases">
        <title>Oryza sativa nipponbare(GA3) genomic DNA, chromosome 2, PAC clone:P0471A11.</title>
        <authorList>
            <person name="Sasaki T."/>
            <person name="Matsumoto T."/>
            <person name="Yamamoto K."/>
        </authorList>
    </citation>
    <scope>NUCLEOTIDE SEQUENCE</scope>
</reference>
<evidence type="ECO:0000313" key="3">
    <source>
        <dbReference type="EMBL" id="BAD17258.1"/>
    </source>
</evidence>
<reference evidence="3" key="2">
    <citation type="submission" date="2002-03" db="EMBL/GenBank/DDBJ databases">
        <title>Oryza sativa nipponbare(GA3) genomic DNA, chromosome 2, PAC clone:P0627E03.</title>
        <authorList>
            <person name="Sasaki T."/>
            <person name="Matsumoto T."/>
            <person name="Yamamoto K."/>
        </authorList>
    </citation>
    <scope>NUCLEOTIDE SEQUENCE</scope>
</reference>
<accession>Q6Z679</accession>
<organism evidence="3 4">
    <name type="scientific">Oryza sativa subsp. japonica</name>
    <name type="common">Rice</name>
    <dbReference type="NCBI Taxonomy" id="39947"/>
    <lineage>
        <taxon>Eukaryota</taxon>
        <taxon>Viridiplantae</taxon>
        <taxon>Streptophyta</taxon>
        <taxon>Embryophyta</taxon>
        <taxon>Tracheophyta</taxon>
        <taxon>Spermatophyta</taxon>
        <taxon>Magnoliopsida</taxon>
        <taxon>Liliopsida</taxon>
        <taxon>Poales</taxon>
        <taxon>Poaceae</taxon>
        <taxon>BOP clade</taxon>
        <taxon>Oryzoideae</taxon>
        <taxon>Oryzeae</taxon>
        <taxon>Oryzinae</taxon>
        <taxon>Oryza</taxon>
        <taxon>Oryza sativa</taxon>
    </lineage>
</organism>
<evidence type="ECO:0000256" key="1">
    <source>
        <dbReference type="SAM" id="MobiDB-lite"/>
    </source>
</evidence>
<name>Q6Z679_ORYSJ</name>
<evidence type="ECO:0000313" key="4">
    <source>
        <dbReference type="Proteomes" id="UP000000763"/>
    </source>
</evidence>
<protein>
    <submittedName>
        <fullName evidence="3">Uncharacterized protein</fullName>
    </submittedName>
</protein>
<feature type="region of interest" description="Disordered" evidence="1">
    <location>
        <begin position="131"/>
        <end position="178"/>
    </location>
</feature>
<proteinExistence type="predicted"/>
<dbReference type="AlphaFoldDB" id="Q6Z679"/>
<dbReference type="EMBL" id="AP005012">
    <property type="protein sequence ID" value="BAD17258.1"/>
    <property type="molecule type" value="Genomic_DNA"/>
</dbReference>
<reference evidence="4" key="4">
    <citation type="journal article" date="2008" name="Nucleic Acids Res.">
        <title>The rice annotation project database (RAP-DB): 2008 update.</title>
        <authorList>
            <consortium name="The rice annotation project (RAP)"/>
        </authorList>
    </citation>
    <scope>GENOME REANNOTATION</scope>
    <source>
        <strain evidence="4">cv. Nipponbare</strain>
    </source>
</reference>
<dbReference type="Proteomes" id="UP000000763">
    <property type="component" value="Chromosome 2"/>
</dbReference>
<evidence type="ECO:0000313" key="2">
    <source>
        <dbReference type="EMBL" id="BAD17076.1"/>
    </source>
</evidence>
<gene>
    <name evidence="2" type="ORF">P0471A11.3</name>
    <name evidence="3" type="ORF">P0627E03.39</name>
</gene>
<reference evidence="4" key="3">
    <citation type="journal article" date="2005" name="Nature">
        <title>The map-based sequence of the rice genome.</title>
        <authorList>
            <consortium name="International rice genome sequencing project (IRGSP)"/>
            <person name="Matsumoto T."/>
            <person name="Wu J."/>
            <person name="Kanamori H."/>
            <person name="Katayose Y."/>
            <person name="Fujisawa M."/>
            <person name="Namiki N."/>
            <person name="Mizuno H."/>
            <person name="Yamamoto K."/>
            <person name="Antonio B.A."/>
            <person name="Baba T."/>
            <person name="Sakata K."/>
            <person name="Nagamura Y."/>
            <person name="Aoki H."/>
            <person name="Arikawa K."/>
            <person name="Arita K."/>
            <person name="Bito T."/>
            <person name="Chiden Y."/>
            <person name="Fujitsuka N."/>
            <person name="Fukunaka R."/>
            <person name="Hamada M."/>
            <person name="Harada C."/>
            <person name="Hayashi A."/>
            <person name="Hijishita S."/>
            <person name="Honda M."/>
            <person name="Hosokawa S."/>
            <person name="Ichikawa Y."/>
            <person name="Idonuma A."/>
            <person name="Iijima M."/>
            <person name="Ikeda M."/>
            <person name="Ikeno M."/>
            <person name="Ito K."/>
            <person name="Ito S."/>
            <person name="Ito T."/>
            <person name="Ito Y."/>
            <person name="Ito Y."/>
            <person name="Iwabuchi A."/>
            <person name="Kamiya K."/>
            <person name="Karasawa W."/>
            <person name="Kurita K."/>
            <person name="Katagiri S."/>
            <person name="Kikuta A."/>
            <person name="Kobayashi H."/>
            <person name="Kobayashi N."/>
            <person name="Machita K."/>
            <person name="Maehara T."/>
            <person name="Masukawa M."/>
            <person name="Mizubayashi T."/>
            <person name="Mukai Y."/>
            <person name="Nagasaki H."/>
            <person name="Nagata Y."/>
            <person name="Naito S."/>
            <person name="Nakashima M."/>
            <person name="Nakama Y."/>
            <person name="Nakamichi Y."/>
            <person name="Nakamura M."/>
            <person name="Meguro A."/>
            <person name="Negishi M."/>
            <person name="Ohta I."/>
            <person name="Ohta T."/>
            <person name="Okamoto M."/>
            <person name="Ono N."/>
            <person name="Saji S."/>
            <person name="Sakaguchi M."/>
            <person name="Sakai K."/>
            <person name="Shibata M."/>
            <person name="Shimokawa T."/>
            <person name="Song J."/>
            <person name="Takazaki Y."/>
            <person name="Terasawa K."/>
            <person name="Tsugane M."/>
            <person name="Tsuji K."/>
            <person name="Ueda S."/>
            <person name="Waki K."/>
            <person name="Yamagata H."/>
            <person name="Yamamoto M."/>
            <person name="Yamamoto S."/>
            <person name="Yamane H."/>
            <person name="Yoshiki S."/>
            <person name="Yoshihara R."/>
            <person name="Yukawa K."/>
            <person name="Zhong H."/>
            <person name="Yano M."/>
            <person name="Yuan Q."/>
            <person name="Ouyang S."/>
            <person name="Liu J."/>
            <person name="Jones K.M."/>
            <person name="Gansberger K."/>
            <person name="Moffat K."/>
            <person name="Hill J."/>
            <person name="Bera J."/>
            <person name="Fadrosh D."/>
            <person name="Jin S."/>
            <person name="Johri S."/>
            <person name="Kim M."/>
            <person name="Overton L."/>
            <person name="Reardon M."/>
            <person name="Tsitrin T."/>
            <person name="Vuong H."/>
            <person name="Weaver B."/>
            <person name="Ciecko A."/>
            <person name="Tallon L."/>
            <person name="Jackson J."/>
            <person name="Pai G."/>
            <person name="Aken S.V."/>
            <person name="Utterback T."/>
            <person name="Reidmuller S."/>
            <person name="Feldblyum T."/>
            <person name="Hsiao J."/>
            <person name="Zismann V."/>
            <person name="Iobst S."/>
            <person name="de Vazeille A.R."/>
            <person name="Buell C.R."/>
            <person name="Ying K."/>
            <person name="Li Y."/>
            <person name="Lu T."/>
            <person name="Huang Y."/>
            <person name="Zhao Q."/>
            <person name="Feng Q."/>
            <person name="Zhang L."/>
            <person name="Zhu J."/>
            <person name="Weng Q."/>
            <person name="Mu J."/>
            <person name="Lu Y."/>
            <person name="Fan D."/>
            <person name="Liu Y."/>
            <person name="Guan J."/>
            <person name="Zhang Y."/>
            <person name="Yu S."/>
            <person name="Liu X."/>
            <person name="Zhang Y."/>
            <person name="Hong G."/>
            <person name="Han B."/>
            <person name="Choisne N."/>
            <person name="Demange N."/>
            <person name="Orjeda G."/>
            <person name="Samain S."/>
            <person name="Cattolico L."/>
            <person name="Pelletier E."/>
            <person name="Couloux A."/>
            <person name="Segurens B."/>
            <person name="Wincker P."/>
            <person name="D'Hont A."/>
            <person name="Scarpelli C."/>
            <person name="Weissenbach J."/>
            <person name="Salanoubat M."/>
            <person name="Quetier F."/>
            <person name="Yu Y."/>
            <person name="Kim H.R."/>
            <person name="Rambo T."/>
            <person name="Currie J."/>
            <person name="Collura K."/>
            <person name="Luo M."/>
            <person name="Yang T."/>
            <person name="Ammiraju J.S.S."/>
            <person name="Engler F."/>
            <person name="Soderlund C."/>
            <person name="Wing R.A."/>
            <person name="Palmer L.E."/>
            <person name="de la Bastide M."/>
            <person name="Spiegel L."/>
            <person name="Nascimento L."/>
            <person name="Zutavern T."/>
            <person name="O'Shaughnessy A."/>
            <person name="Dike S."/>
            <person name="Dedhia N."/>
            <person name="Preston R."/>
            <person name="Balija V."/>
            <person name="McCombie W.R."/>
            <person name="Chow T."/>
            <person name="Chen H."/>
            <person name="Chung M."/>
            <person name="Chen C."/>
            <person name="Shaw J."/>
            <person name="Wu H."/>
            <person name="Hsiao K."/>
            <person name="Chao Y."/>
            <person name="Chu M."/>
            <person name="Cheng C."/>
            <person name="Hour A."/>
            <person name="Lee P."/>
            <person name="Lin S."/>
            <person name="Lin Y."/>
            <person name="Liou J."/>
            <person name="Liu S."/>
            <person name="Hsing Y."/>
            <person name="Raghuvanshi S."/>
            <person name="Mohanty A."/>
            <person name="Bharti A.K."/>
            <person name="Gaur A."/>
            <person name="Gupta V."/>
            <person name="Kumar D."/>
            <person name="Ravi V."/>
            <person name="Vij S."/>
            <person name="Kapur A."/>
            <person name="Khurana P."/>
            <person name="Khurana P."/>
            <person name="Khurana J.P."/>
            <person name="Tyagi A.K."/>
            <person name="Gaikwad K."/>
            <person name="Singh A."/>
            <person name="Dalal V."/>
            <person name="Srivastava S."/>
            <person name="Dixit A."/>
            <person name="Pal A.K."/>
            <person name="Ghazi I.A."/>
            <person name="Yadav M."/>
            <person name="Pandit A."/>
            <person name="Bhargava A."/>
            <person name="Sureshbabu K."/>
            <person name="Batra K."/>
            <person name="Sharma T.R."/>
            <person name="Mohapatra T."/>
            <person name="Singh N.K."/>
            <person name="Messing J."/>
            <person name="Nelson A.B."/>
            <person name="Fuks G."/>
            <person name="Kavchok S."/>
            <person name="Keizer G."/>
            <person name="Linton E."/>
            <person name="Llaca V."/>
            <person name="Song R."/>
            <person name="Tanyolac B."/>
            <person name="Young S."/>
            <person name="Ho-Il K."/>
            <person name="Hahn J.H."/>
            <person name="Sangsakoo G."/>
            <person name="Vanavichit A."/>
            <person name="de Mattos Luiz.A.T."/>
            <person name="Zimmer P.D."/>
            <person name="Malone G."/>
            <person name="Dellagostin O."/>
            <person name="de Oliveira A.C."/>
            <person name="Bevan M."/>
            <person name="Bancroft I."/>
            <person name="Minx P."/>
            <person name="Cordum H."/>
            <person name="Wilson R."/>
            <person name="Cheng Z."/>
            <person name="Jin W."/>
            <person name="Jiang J."/>
            <person name="Leong S.A."/>
            <person name="Iwama H."/>
            <person name="Gojobori T."/>
            <person name="Itoh T."/>
            <person name="Niimura Y."/>
            <person name="Fujii Y."/>
            <person name="Habara T."/>
            <person name="Sakai H."/>
            <person name="Sato Y."/>
            <person name="Wilson G."/>
            <person name="Kumar K."/>
            <person name="McCouch S."/>
            <person name="Juretic N."/>
            <person name="Hoen D."/>
            <person name="Wright S."/>
            <person name="Bruskiewich R."/>
            <person name="Bureau T."/>
            <person name="Miyao A."/>
            <person name="Hirochika H."/>
            <person name="Nishikawa T."/>
            <person name="Kadowaki K."/>
            <person name="Sugiura M."/>
            <person name="Burr B."/>
            <person name="Sasaki T."/>
        </authorList>
    </citation>
    <scope>NUCLEOTIDE SEQUENCE [LARGE SCALE GENOMIC DNA]</scope>
    <source>
        <strain evidence="4">cv. Nipponbare</strain>
    </source>
</reference>